<protein>
    <submittedName>
        <fullName evidence="1">Uncharacterized protein</fullName>
    </submittedName>
</protein>
<dbReference type="AlphaFoldDB" id="A0A915ZAI2"/>
<evidence type="ECO:0000313" key="2">
    <source>
        <dbReference type="Proteomes" id="UP000684084"/>
    </source>
</evidence>
<sequence length="91" mass="10861">MLENIISEWIKYINRYYEVNRDDKYQYEIPDIDNQLRNDMLEFVEANKSLMQKQANTSSITQSYSNSQAYYTETSIQEGSQGFDCMIDDHH</sequence>
<reference evidence="1" key="1">
    <citation type="submission" date="2020-05" db="EMBL/GenBank/DDBJ databases">
        <authorList>
            <person name="Rincon C."/>
            <person name="Sanders R I."/>
            <person name="Robbins C."/>
            <person name="Chaturvedi A."/>
        </authorList>
    </citation>
    <scope>NUCLEOTIDE SEQUENCE</scope>
    <source>
        <strain evidence="1">CHB12</strain>
    </source>
</reference>
<name>A0A915ZAI2_9GLOM</name>
<dbReference type="Proteomes" id="UP000684084">
    <property type="component" value="Unassembled WGS sequence"/>
</dbReference>
<gene>
    <name evidence="1" type="ORF">CHRIB12_LOCUS12156</name>
</gene>
<accession>A0A915ZAI2</accession>
<dbReference type="EMBL" id="CAGKOT010000026">
    <property type="protein sequence ID" value="CAB5369366.1"/>
    <property type="molecule type" value="Genomic_DNA"/>
</dbReference>
<dbReference type="OrthoDB" id="2340492at2759"/>
<organism evidence="1 2">
    <name type="scientific">Rhizophagus irregularis</name>
    <dbReference type="NCBI Taxonomy" id="588596"/>
    <lineage>
        <taxon>Eukaryota</taxon>
        <taxon>Fungi</taxon>
        <taxon>Fungi incertae sedis</taxon>
        <taxon>Mucoromycota</taxon>
        <taxon>Glomeromycotina</taxon>
        <taxon>Glomeromycetes</taxon>
        <taxon>Glomerales</taxon>
        <taxon>Glomeraceae</taxon>
        <taxon>Rhizophagus</taxon>
    </lineage>
</organism>
<comment type="caution">
    <text evidence="1">The sequence shown here is derived from an EMBL/GenBank/DDBJ whole genome shotgun (WGS) entry which is preliminary data.</text>
</comment>
<evidence type="ECO:0000313" key="1">
    <source>
        <dbReference type="EMBL" id="CAB5369366.1"/>
    </source>
</evidence>
<proteinExistence type="predicted"/>